<gene>
    <name evidence="4" type="ORF">LCGC14_0593120</name>
</gene>
<dbReference type="InterPro" id="IPR001091">
    <property type="entry name" value="RM_Methyltransferase"/>
</dbReference>
<sequence>MFDLVYADMIYDNMDFERWLPNCRDFLKDTGSIFVQTDYRSVAELKLYMDGLFGKKNFVNWIVWPYDWGGRAKNAFGRKHDDILWYSKTSDYVFYPESVGIPKKTAESAFNKSGRTWKIPTDVWSDIGNFHTMATERVSGAKWQKPERLIRRIVEATTKEGDTIFDPFAGVGTTLAVAMQTGRISGGCEIDEDIWKAGVERLENEFKRRS</sequence>
<reference evidence="4" key="1">
    <citation type="journal article" date="2015" name="Nature">
        <title>Complex archaea that bridge the gap between prokaryotes and eukaryotes.</title>
        <authorList>
            <person name="Spang A."/>
            <person name="Saw J.H."/>
            <person name="Jorgensen S.L."/>
            <person name="Zaremba-Niedzwiedzka K."/>
            <person name="Martijn J."/>
            <person name="Lind A.E."/>
            <person name="van Eijk R."/>
            <person name="Schleper C."/>
            <person name="Guy L."/>
            <person name="Ettema T.J."/>
        </authorList>
    </citation>
    <scope>NUCLEOTIDE SEQUENCE</scope>
</reference>
<evidence type="ECO:0000256" key="2">
    <source>
        <dbReference type="ARBA" id="ARBA00022679"/>
    </source>
</evidence>
<dbReference type="PRINTS" id="PR00508">
    <property type="entry name" value="S21N4MTFRASE"/>
</dbReference>
<organism evidence="4">
    <name type="scientific">marine sediment metagenome</name>
    <dbReference type="NCBI Taxonomy" id="412755"/>
    <lineage>
        <taxon>unclassified sequences</taxon>
        <taxon>metagenomes</taxon>
        <taxon>ecological metagenomes</taxon>
    </lineage>
</organism>
<accession>A0A0F9RHQ3</accession>
<feature type="domain" description="DNA methylase N-4/N-6" evidence="3">
    <location>
        <begin position="16"/>
        <end position="196"/>
    </location>
</feature>
<dbReference type="Gene3D" id="3.40.50.150">
    <property type="entry name" value="Vaccinia Virus protein VP39"/>
    <property type="match status" value="1"/>
</dbReference>
<dbReference type="InterPro" id="IPR029063">
    <property type="entry name" value="SAM-dependent_MTases_sf"/>
</dbReference>
<dbReference type="InterPro" id="IPR002941">
    <property type="entry name" value="DNA_methylase_N4/N6"/>
</dbReference>
<dbReference type="GO" id="GO:0003677">
    <property type="term" value="F:DNA binding"/>
    <property type="evidence" value="ECO:0007669"/>
    <property type="project" value="InterPro"/>
</dbReference>
<evidence type="ECO:0000259" key="3">
    <source>
        <dbReference type="Pfam" id="PF01555"/>
    </source>
</evidence>
<keyword evidence="1" id="KW-0489">Methyltransferase</keyword>
<comment type="caution">
    <text evidence="4">The sequence shown here is derived from an EMBL/GenBank/DDBJ whole genome shotgun (WGS) entry which is preliminary data.</text>
</comment>
<dbReference type="GO" id="GO:0032259">
    <property type="term" value="P:methylation"/>
    <property type="evidence" value="ECO:0007669"/>
    <property type="project" value="UniProtKB-KW"/>
</dbReference>
<dbReference type="AlphaFoldDB" id="A0A0F9RHQ3"/>
<name>A0A0F9RHQ3_9ZZZZ</name>
<dbReference type="Pfam" id="PF01555">
    <property type="entry name" value="N6_N4_Mtase"/>
    <property type="match status" value="1"/>
</dbReference>
<protein>
    <recommendedName>
        <fullName evidence="3">DNA methylase N-4/N-6 domain-containing protein</fullName>
    </recommendedName>
</protein>
<dbReference type="SUPFAM" id="SSF53335">
    <property type="entry name" value="S-adenosyl-L-methionine-dependent methyltransferases"/>
    <property type="match status" value="1"/>
</dbReference>
<proteinExistence type="predicted"/>
<keyword evidence="2" id="KW-0808">Transferase</keyword>
<dbReference type="EMBL" id="LAZR01000932">
    <property type="protein sequence ID" value="KKN54334.1"/>
    <property type="molecule type" value="Genomic_DNA"/>
</dbReference>
<evidence type="ECO:0000313" key="4">
    <source>
        <dbReference type="EMBL" id="KKN54334.1"/>
    </source>
</evidence>
<dbReference type="GO" id="GO:0008170">
    <property type="term" value="F:N-methyltransferase activity"/>
    <property type="evidence" value="ECO:0007669"/>
    <property type="project" value="InterPro"/>
</dbReference>
<evidence type="ECO:0000256" key="1">
    <source>
        <dbReference type="ARBA" id="ARBA00022603"/>
    </source>
</evidence>